<keyword evidence="6 8" id="KW-1133">Transmembrane helix</keyword>
<feature type="transmembrane region" description="Helical" evidence="8">
    <location>
        <begin position="55"/>
        <end position="78"/>
    </location>
</feature>
<dbReference type="CDD" id="cd06261">
    <property type="entry name" value="TM_PBP2"/>
    <property type="match status" value="1"/>
</dbReference>
<keyword evidence="7 8" id="KW-0472">Membrane</keyword>
<dbReference type="AlphaFoldDB" id="B8HE77"/>
<accession>B8HE77</accession>
<dbReference type="STRING" id="452863.Achl_1121"/>
<dbReference type="HOGENOM" id="CLU_019602_1_0_11"/>
<dbReference type="SUPFAM" id="SSF161098">
    <property type="entry name" value="MetI-like"/>
    <property type="match status" value="1"/>
</dbReference>
<dbReference type="PANTHER" id="PTHR30614:SF0">
    <property type="entry name" value="L-CYSTINE TRANSPORT SYSTEM PERMEASE PROTEIN TCYL"/>
    <property type="match status" value="1"/>
</dbReference>
<dbReference type="InterPro" id="IPR010065">
    <property type="entry name" value="AA_ABC_transptr_permease_3TM"/>
</dbReference>
<keyword evidence="5" id="KW-0029">Amino-acid transport</keyword>
<keyword evidence="4 8" id="KW-0812">Transmembrane</keyword>
<dbReference type="Proteomes" id="UP000002505">
    <property type="component" value="Chromosome"/>
</dbReference>
<dbReference type="InterPro" id="IPR043429">
    <property type="entry name" value="ArtM/GltK/GlnP/TcyL/YhdX-like"/>
</dbReference>
<keyword evidence="3" id="KW-1003">Cell membrane</keyword>
<comment type="similarity">
    <text evidence="8">Belongs to the binding-protein-dependent transport system permease family.</text>
</comment>
<evidence type="ECO:0000256" key="3">
    <source>
        <dbReference type="ARBA" id="ARBA00022475"/>
    </source>
</evidence>
<dbReference type="EMBL" id="CP001341">
    <property type="protein sequence ID" value="ACL39112.1"/>
    <property type="molecule type" value="Genomic_DNA"/>
</dbReference>
<dbReference type="OrthoDB" id="9814902at2"/>
<keyword evidence="2 8" id="KW-0813">Transport</keyword>
<gene>
    <name evidence="10" type="ordered locus">Achl_1121</name>
</gene>
<dbReference type="Gene3D" id="1.10.3720.10">
    <property type="entry name" value="MetI-like"/>
    <property type="match status" value="1"/>
</dbReference>
<protein>
    <submittedName>
        <fullName evidence="10">Polar amino acid ABC transporter, inner membrane subunit</fullName>
    </submittedName>
</protein>
<organism evidence="10 11">
    <name type="scientific">Pseudarthrobacter chlorophenolicus (strain ATCC 700700 / DSM 12829 / CIP 107037 / JCM 12360 / KCTC 9906 / NCIMB 13794 / A6)</name>
    <name type="common">Arthrobacter chlorophenolicus</name>
    <dbReference type="NCBI Taxonomy" id="452863"/>
    <lineage>
        <taxon>Bacteria</taxon>
        <taxon>Bacillati</taxon>
        <taxon>Actinomycetota</taxon>
        <taxon>Actinomycetes</taxon>
        <taxon>Micrococcales</taxon>
        <taxon>Micrococcaceae</taxon>
        <taxon>Pseudarthrobacter</taxon>
    </lineage>
</organism>
<dbReference type="eggNOG" id="COG0765">
    <property type="taxonomic scope" value="Bacteria"/>
</dbReference>
<dbReference type="GO" id="GO:0043190">
    <property type="term" value="C:ATP-binding cassette (ABC) transporter complex"/>
    <property type="evidence" value="ECO:0007669"/>
    <property type="project" value="InterPro"/>
</dbReference>
<evidence type="ECO:0000256" key="2">
    <source>
        <dbReference type="ARBA" id="ARBA00022448"/>
    </source>
</evidence>
<dbReference type="PANTHER" id="PTHR30614">
    <property type="entry name" value="MEMBRANE COMPONENT OF AMINO ACID ABC TRANSPORTER"/>
    <property type="match status" value="1"/>
</dbReference>
<dbReference type="KEGG" id="ach:Achl_1121"/>
<dbReference type="PROSITE" id="PS50928">
    <property type="entry name" value="ABC_TM1"/>
    <property type="match status" value="1"/>
</dbReference>
<evidence type="ECO:0000256" key="4">
    <source>
        <dbReference type="ARBA" id="ARBA00022692"/>
    </source>
</evidence>
<feature type="domain" description="ABC transmembrane type-1" evidence="9">
    <location>
        <begin position="21"/>
        <end position="211"/>
    </location>
</feature>
<evidence type="ECO:0000256" key="8">
    <source>
        <dbReference type="RuleBase" id="RU363032"/>
    </source>
</evidence>
<evidence type="ECO:0000313" key="11">
    <source>
        <dbReference type="Proteomes" id="UP000002505"/>
    </source>
</evidence>
<dbReference type="NCBIfam" id="TIGR01726">
    <property type="entry name" value="HEQRo_perm_3TM"/>
    <property type="match status" value="1"/>
</dbReference>
<name>B8HE77_PSECP</name>
<dbReference type="Pfam" id="PF00528">
    <property type="entry name" value="BPD_transp_1"/>
    <property type="match status" value="1"/>
</dbReference>
<evidence type="ECO:0000256" key="6">
    <source>
        <dbReference type="ARBA" id="ARBA00022989"/>
    </source>
</evidence>
<comment type="subcellular location">
    <subcellularLocation>
        <location evidence="1 8">Cell membrane</location>
        <topology evidence="1 8">Multi-pass membrane protein</topology>
    </subcellularLocation>
</comment>
<dbReference type="InterPro" id="IPR035906">
    <property type="entry name" value="MetI-like_sf"/>
</dbReference>
<dbReference type="RefSeq" id="WP_015936335.1">
    <property type="nucleotide sequence ID" value="NC_011886.1"/>
</dbReference>
<dbReference type="InterPro" id="IPR000515">
    <property type="entry name" value="MetI-like"/>
</dbReference>
<reference evidence="10" key="1">
    <citation type="submission" date="2009-01" db="EMBL/GenBank/DDBJ databases">
        <title>Complete sequence of chromosome of Arthrobacter chlorophenolicus A6.</title>
        <authorList>
            <consortium name="US DOE Joint Genome Institute"/>
            <person name="Lucas S."/>
            <person name="Copeland A."/>
            <person name="Lapidus A."/>
            <person name="Glavina del Rio T."/>
            <person name="Tice H."/>
            <person name="Bruce D."/>
            <person name="Goodwin L."/>
            <person name="Pitluck S."/>
            <person name="Goltsman E."/>
            <person name="Clum A."/>
            <person name="Larimer F."/>
            <person name="Land M."/>
            <person name="Hauser L."/>
            <person name="Kyrpides N."/>
            <person name="Mikhailova N."/>
            <person name="Jansson J."/>
            <person name="Richardson P."/>
        </authorList>
    </citation>
    <scope>NUCLEOTIDE SEQUENCE [LARGE SCALE GENOMIC DNA]</scope>
    <source>
        <strain evidence="10">A6</strain>
    </source>
</reference>
<dbReference type="GO" id="GO:0022857">
    <property type="term" value="F:transmembrane transporter activity"/>
    <property type="evidence" value="ECO:0007669"/>
    <property type="project" value="InterPro"/>
</dbReference>
<evidence type="ECO:0000259" key="9">
    <source>
        <dbReference type="PROSITE" id="PS50928"/>
    </source>
</evidence>
<evidence type="ECO:0000256" key="5">
    <source>
        <dbReference type="ARBA" id="ARBA00022970"/>
    </source>
</evidence>
<evidence type="ECO:0000313" key="10">
    <source>
        <dbReference type="EMBL" id="ACL39112.1"/>
    </source>
</evidence>
<evidence type="ECO:0000256" key="7">
    <source>
        <dbReference type="ARBA" id="ARBA00023136"/>
    </source>
</evidence>
<keyword evidence="11" id="KW-1185">Reference proteome</keyword>
<evidence type="ECO:0000256" key="1">
    <source>
        <dbReference type="ARBA" id="ARBA00004651"/>
    </source>
</evidence>
<feature type="transmembrane region" description="Helical" evidence="8">
    <location>
        <begin position="190"/>
        <end position="211"/>
    </location>
</feature>
<feature type="transmembrane region" description="Helical" evidence="8">
    <location>
        <begin position="16"/>
        <end position="43"/>
    </location>
</feature>
<sequence>MNTYEPGSVAAEYFPIFLAGALTTLGIVAAAIVCATVLGYVIATLRLSRVRALRIFAAAYVWFFRGLPLMLSLFFFYYTKPFGLTMDAFTAGLIAMSLNSASFFSEIIRAGLKSVNAGHLEAADSVGMNPLQKFVRVTAPEGIRLMTPPYINNCIIMLKESAQISVITVPDLMLQGQKAYNSTYNVMETLGVVAAMYLVMTSLLMVLQLVIEKKMGRKMGTTKQLREAVGSMA</sequence>
<dbReference type="GO" id="GO:0006865">
    <property type="term" value="P:amino acid transport"/>
    <property type="evidence" value="ECO:0007669"/>
    <property type="project" value="UniProtKB-KW"/>
</dbReference>
<proteinExistence type="inferred from homology"/>